<dbReference type="InParanoid" id="A0A098CZX2"/>
<feature type="region of interest" description="Disordered" evidence="1">
    <location>
        <begin position="25"/>
        <end position="71"/>
    </location>
</feature>
<proteinExistence type="predicted"/>
<reference evidence="3 4" key="2">
    <citation type="journal article" date="2010" name="Nature">
        <title>Comparative genomics reveals mobile pathogenicity chromosomes in Fusarium.</title>
        <authorList>
            <person name="Ma L.J."/>
            <person name="van der Does H.C."/>
            <person name="Borkovich K.A."/>
            <person name="Coleman J.J."/>
            <person name="Daboussi M.J."/>
            <person name="Di Pietro A."/>
            <person name="Dufresne M."/>
            <person name="Freitag M."/>
            <person name="Grabherr M."/>
            <person name="Henrissat B."/>
            <person name="Houterman P.M."/>
            <person name="Kang S."/>
            <person name="Shim W.B."/>
            <person name="Woloshuk C."/>
            <person name="Xie X."/>
            <person name="Xu J.R."/>
            <person name="Antoniw J."/>
            <person name="Baker S.E."/>
            <person name="Bluhm B.H."/>
            <person name="Breakspear A."/>
            <person name="Brown D.W."/>
            <person name="Butchko R.A."/>
            <person name="Chapman S."/>
            <person name="Coulson R."/>
            <person name="Coutinho P.M."/>
            <person name="Danchin E.G."/>
            <person name="Diener A."/>
            <person name="Gale L.R."/>
            <person name="Gardiner D.M."/>
            <person name="Goff S."/>
            <person name="Hammond-Kosack K.E."/>
            <person name="Hilburn K."/>
            <person name="Hua-Van A."/>
            <person name="Jonkers W."/>
            <person name="Kazan K."/>
            <person name="Kodira C.D."/>
            <person name="Koehrsen M."/>
            <person name="Kumar L."/>
            <person name="Lee Y.H."/>
            <person name="Li L."/>
            <person name="Manners J.M."/>
            <person name="Miranda-Saavedra D."/>
            <person name="Mukherjee M."/>
            <person name="Park G."/>
            <person name="Park J."/>
            <person name="Park S.Y."/>
            <person name="Proctor R.H."/>
            <person name="Regev A."/>
            <person name="Ruiz-Roldan M.C."/>
            <person name="Sain D."/>
            <person name="Sakthikumar S."/>
            <person name="Sykes S."/>
            <person name="Schwartz D.C."/>
            <person name="Turgeon B.G."/>
            <person name="Wapinski I."/>
            <person name="Yoder O."/>
            <person name="Young S."/>
            <person name="Zeng Q."/>
            <person name="Zhou S."/>
            <person name="Galagan J."/>
            <person name="Cuomo C.A."/>
            <person name="Kistler H.C."/>
            <person name="Rep M."/>
        </authorList>
    </citation>
    <scope>GENOME REANNOTATION</scope>
    <source>
        <strain evidence="4">ATCC MYA-4620 / CBS 123657 / FGSC 9075 / NRRL 31084 / PH-1</strain>
        <strain evidence="3">PH-1 / ATCC MYA-4620 / FGSC 9075 / NRRL 31084</strain>
    </source>
</reference>
<evidence type="ECO:0000256" key="1">
    <source>
        <dbReference type="SAM" id="MobiDB-lite"/>
    </source>
</evidence>
<evidence type="ECO:0000313" key="3">
    <source>
        <dbReference type="EnsemblFungi" id="CEF72163"/>
    </source>
</evidence>
<feature type="compositionally biased region" description="Polar residues" evidence="1">
    <location>
        <begin position="39"/>
        <end position="53"/>
    </location>
</feature>
<dbReference type="AlphaFoldDB" id="A0A098CZX2"/>
<evidence type="ECO:0000313" key="2">
    <source>
        <dbReference type="EMBL" id="CEF72163.1"/>
    </source>
</evidence>
<gene>
    <name evidence="2" type="ORF">FGRAMPH1_01T00723</name>
</gene>
<reference evidence="3" key="4">
    <citation type="submission" date="2017-01" db="UniProtKB">
        <authorList>
            <consortium name="EnsemblFungi"/>
        </authorList>
    </citation>
    <scope>IDENTIFICATION</scope>
    <source>
        <strain evidence="3">PH-1 / ATCC MYA-4620 / FGSC 9075 / NRRL 31084</strain>
    </source>
</reference>
<protein>
    <submittedName>
        <fullName evidence="2">Chromosome 1, complete genome</fullName>
    </submittedName>
</protein>
<evidence type="ECO:0000313" key="4">
    <source>
        <dbReference type="Proteomes" id="UP000070720"/>
    </source>
</evidence>
<dbReference type="VEuPathDB" id="FungiDB:FGRAMPH1_01G00723"/>
<dbReference type="EMBL" id="HG970332">
    <property type="protein sequence ID" value="CEF72163.1"/>
    <property type="molecule type" value="Genomic_DNA"/>
</dbReference>
<reference evidence="3 4" key="1">
    <citation type="journal article" date="2007" name="Science">
        <title>The Fusarium graminearum genome reveals a link between localized polymorphism and pathogen specialization.</title>
        <authorList>
            <person name="Cuomo C.A."/>
            <person name="Gueldener U."/>
            <person name="Xu J.-R."/>
            <person name="Trail F."/>
            <person name="Turgeon B.G."/>
            <person name="Di Pietro A."/>
            <person name="Walton J.D."/>
            <person name="Ma L.-J."/>
            <person name="Baker S.E."/>
            <person name="Rep M."/>
            <person name="Adam G."/>
            <person name="Antoniw J."/>
            <person name="Baldwin T."/>
            <person name="Calvo S.E."/>
            <person name="Chang Y.-L."/>
            <person name="DeCaprio D."/>
            <person name="Gale L.R."/>
            <person name="Gnerre S."/>
            <person name="Goswami R.S."/>
            <person name="Hammond-Kosack K."/>
            <person name="Harris L.J."/>
            <person name="Hilburn K."/>
            <person name="Kennell J.C."/>
            <person name="Kroken S."/>
            <person name="Magnuson J.K."/>
            <person name="Mannhaupt G."/>
            <person name="Mauceli E.W."/>
            <person name="Mewes H.-W."/>
            <person name="Mitterbauer R."/>
            <person name="Muehlbauer G."/>
            <person name="Muensterkoetter M."/>
            <person name="Nelson D."/>
            <person name="O'Donnell K."/>
            <person name="Ouellet T."/>
            <person name="Qi W."/>
            <person name="Quesneville H."/>
            <person name="Roncero M.I.G."/>
            <person name="Seong K.-Y."/>
            <person name="Tetko I.V."/>
            <person name="Urban M."/>
            <person name="Waalwijk C."/>
            <person name="Ward T.J."/>
            <person name="Yao J."/>
            <person name="Birren B.W."/>
            <person name="Kistler H.C."/>
        </authorList>
    </citation>
    <scope>NUCLEOTIDE SEQUENCE [LARGE SCALE GENOMIC DNA]</scope>
    <source>
        <strain evidence="4">ATCC MYA-4620 / CBS 123657 / FGSC 9075 / NRRL 31084 / PH-1</strain>
        <strain evidence="3">PH-1 / ATCC MYA-4620 / FGSC 9075 / NRRL 31084</strain>
    </source>
</reference>
<dbReference type="Proteomes" id="UP000070720">
    <property type="component" value="Chromosome 1"/>
</dbReference>
<dbReference type="EnsemblFungi" id="CEF72163">
    <property type="protein sequence ID" value="CEF72163"/>
    <property type="gene ID" value="FGRRES_15005"/>
</dbReference>
<keyword evidence="4" id="KW-1185">Reference proteome</keyword>
<reference evidence="2 4" key="3">
    <citation type="journal article" date="2015" name="BMC Genomics">
        <title>The completed genome sequence of the pathogenic ascomycete fungus Fusarium graminearum.</title>
        <authorList>
            <person name="King R."/>
            <person name="Urban M."/>
            <person name="Hammond-Kosack M.C."/>
            <person name="Hassani-Pak K."/>
            <person name="Hammond-Kosack K.E."/>
        </authorList>
    </citation>
    <scope>NUCLEOTIDE SEQUENCE [LARGE SCALE GENOMIC DNA]</scope>
    <source>
        <strain evidence="4">ATCC MYA-4620 / CBS 123657 / FGSC 9075 / NRRL 31084 / PH-1</strain>
        <strain evidence="2">PH-1</strain>
    </source>
</reference>
<accession>A0A0E0RLN8</accession>
<name>A0A098CZX2_GIBZE</name>
<organism evidence="2 4">
    <name type="scientific">Gibberella zeae (strain ATCC MYA-4620 / CBS 123657 / FGSC 9075 / NRRL 31084 / PH-1)</name>
    <name type="common">Wheat head blight fungus</name>
    <name type="synonym">Fusarium graminearum</name>
    <dbReference type="NCBI Taxonomy" id="229533"/>
    <lineage>
        <taxon>Eukaryota</taxon>
        <taxon>Fungi</taxon>
        <taxon>Dikarya</taxon>
        <taxon>Ascomycota</taxon>
        <taxon>Pezizomycotina</taxon>
        <taxon>Sordariomycetes</taxon>
        <taxon>Hypocreomycetidae</taxon>
        <taxon>Hypocreales</taxon>
        <taxon>Nectriaceae</taxon>
        <taxon>Fusarium</taxon>
    </lineage>
</organism>
<sequence length="71" mass="7831">MAHITSHLWGYTATVATLLRYTLSKDEKGPPHYRKPYRQQAQHGQDDTQSSSAVVDARSTGVGRPGLLHNA</sequence>
<accession>A0A098CZX2</accession>